<reference evidence="1 2" key="1">
    <citation type="submission" date="2009-10" db="EMBL/GenBank/DDBJ databases">
        <authorList>
            <person name="Shrivastava S."/>
            <person name="Brinkac L.B."/>
            <person name="Brown J.L."/>
            <person name="Bruce D.B."/>
            <person name="Detter C."/>
            <person name="Green L.D."/>
            <person name="Munk C.A."/>
            <person name="Rogers Y.C."/>
            <person name="Tapia R."/>
            <person name="Saunders E.S."/>
            <person name="Sims D.R."/>
            <person name="Smith L.A."/>
            <person name="Smith T.J."/>
            <person name="Sutton G."/>
            <person name="Brettin T."/>
        </authorList>
    </citation>
    <scope>NUCLEOTIDE SEQUENCE [LARGE SCALE GENOMIC DNA]</scope>
    <source>
        <strain evidence="2">D str. 1873</strain>
    </source>
</reference>
<gene>
    <name evidence="1" type="ORF">CLG_B0379</name>
</gene>
<evidence type="ECO:0000313" key="1">
    <source>
        <dbReference type="EMBL" id="EES92091.1"/>
    </source>
</evidence>
<dbReference type="EMBL" id="ACSJ01000001">
    <property type="protein sequence ID" value="EES92091.1"/>
    <property type="molecule type" value="Genomic_DNA"/>
</dbReference>
<name>A0A9P2G906_CLOBO</name>
<dbReference type="RefSeq" id="WP_004443550.1">
    <property type="nucleotide sequence ID" value="NZ_ACSJ01000001.1"/>
</dbReference>
<accession>A0A9P2G906</accession>
<protein>
    <submittedName>
        <fullName evidence="1">Uncharacterized protein</fullName>
    </submittedName>
</protein>
<proteinExistence type="predicted"/>
<dbReference type="Proteomes" id="UP000006160">
    <property type="component" value="Unassembled WGS sequence"/>
</dbReference>
<evidence type="ECO:0000313" key="2">
    <source>
        <dbReference type="Proteomes" id="UP000006160"/>
    </source>
</evidence>
<sequence>MDYVEVVNNTNGNASFEVKYLLGGKPITETSPSINSSKIRRIDLPCNAESITVDIYIILPDGKTKQIYHDAFKNAQQSCYEIKGSFKNPQCSKIDCSSLKATDWIDVRNKSQYAPIKLEAIYIIQGVGNKDESNIIKPGRSGALILPRNAGKVQFKIYMEDIHAPEQDFDVIHIEYFYHPFNVCFEVNGVLPYPFCDKVPCPQCNVSNNPPSSPGQSCCHCCCCCHMYSKNQLPLYNQSLYCKN</sequence>
<dbReference type="AlphaFoldDB" id="A0A9P2G906"/>
<organism evidence="1 2">
    <name type="scientific">Clostridium botulinum D str. 1873</name>
    <dbReference type="NCBI Taxonomy" id="592027"/>
    <lineage>
        <taxon>Bacteria</taxon>
        <taxon>Bacillati</taxon>
        <taxon>Bacillota</taxon>
        <taxon>Clostridia</taxon>
        <taxon>Eubacteriales</taxon>
        <taxon>Clostridiaceae</taxon>
        <taxon>Clostridium</taxon>
    </lineage>
</organism>
<comment type="caution">
    <text evidence="1">The sequence shown here is derived from an EMBL/GenBank/DDBJ whole genome shotgun (WGS) entry which is preliminary data.</text>
</comment>